<dbReference type="GeneID" id="59236226"/>
<feature type="region of interest" description="Disordered" evidence="1">
    <location>
        <begin position="1"/>
        <end position="52"/>
    </location>
</feature>
<dbReference type="GO" id="GO:0005737">
    <property type="term" value="C:cytoplasm"/>
    <property type="evidence" value="ECO:0007669"/>
    <property type="project" value="TreeGrafter"/>
</dbReference>
<dbReference type="InterPro" id="IPR019446">
    <property type="entry name" value="BMT5-like"/>
</dbReference>
<reference evidence="3 4" key="1">
    <citation type="submission" date="2020-07" db="EMBL/GenBank/DDBJ databases">
        <title>The yeast mating-type switching endonuclease HO is a domesticated member of an unorthodox homing genetic element family.</title>
        <authorList>
            <person name="Coughlan A.Y."/>
            <person name="Lombardi L."/>
            <person name="Braun-Galleani S."/>
            <person name="Martos A.R."/>
            <person name="Galeote V."/>
            <person name="Bigey F."/>
            <person name="Dequin S."/>
            <person name="Byrne K.P."/>
            <person name="Wolfe K.H."/>
        </authorList>
    </citation>
    <scope>NUCLEOTIDE SEQUENCE [LARGE SCALE GENOMIC DNA]</scope>
    <source>
        <strain evidence="3 4">NRRL Y-6702</strain>
    </source>
</reference>
<dbReference type="AlphaFoldDB" id="A0A7H9B431"/>
<feature type="domain" description="25S rRNA (uridine-N(3))-methyltransferase BMT5-like" evidence="2">
    <location>
        <begin position="73"/>
        <end position="285"/>
    </location>
</feature>
<dbReference type="GO" id="GO:0070475">
    <property type="term" value="P:rRNA base methylation"/>
    <property type="evidence" value="ECO:0007669"/>
    <property type="project" value="InterPro"/>
</dbReference>
<organism evidence="3 4">
    <name type="scientific">Zygotorulaspora mrakii</name>
    <name type="common">Zygosaccharomyces mrakii</name>
    <dbReference type="NCBI Taxonomy" id="42260"/>
    <lineage>
        <taxon>Eukaryota</taxon>
        <taxon>Fungi</taxon>
        <taxon>Dikarya</taxon>
        <taxon>Ascomycota</taxon>
        <taxon>Saccharomycotina</taxon>
        <taxon>Saccharomycetes</taxon>
        <taxon>Saccharomycetales</taxon>
        <taxon>Saccharomycetaceae</taxon>
        <taxon>Zygotorulaspora</taxon>
    </lineage>
</organism>
<dbReference type="GO" id="GO:0070042">
    <property type="term" value="F:rRNA (uridine-N3-)-methyltransferase activity"/>
    <property type="evidence" value="ECO:0007669"/>
    <property type="project" value="InterPro"/>
</dbReference>
<protein>
    <recommendedName>
        <fullName evidence="2">25S rRNA (uridine-N(3))-methyltransferase BMT5-like domain-containing protein</fullName>
    </recommendedName>
</protein>
<keyword evidence="4" id="KW-1185">Reference proteome</keyword>
<dbReference type="PANTHER" id="PTHR11538:SF26">
    <property type="entry name" value="FERREDOXIN-FOLD ANTICODON-BINDING DOMAIN-CONTAINING PROTEIN 1"/>
    <property type="match status" value="1"/>
</dbReference>
<dbReference type="Proteomes" id="UP000509704">
    <property type="component" value="Chromosome 4"/>
</dbReference>
<evidence type="ECO:0000259" key="2">
    <source>
        <dbReference type="Pfam" id="PF10354"/>
    </source>
</evidence>
<dbReference type="OrthoDB" id="273345at2759"/>
<dbReference type="PANTHER" id="PTHR11538">
    <property type="entry name" value="PHENYLALANYL-TRNA SYNTHETASE"/>
    <property type="match status" value="1"/>
</dbReference>
<evidence type="ECO:0000313" key="4">
    <source>
        <dbReference type="Proteomes" id="UP000509704"/>
    </source>
</evidence>
<name>A0A7H9B431_ZYGMR</name>
<gene>
    <name evidence="3" type="ORF">HG535_0D02100</name>
</gene>
<evidence type="ECO:0000256" key="1">
    <source>
        <dbReference type="SAM" id="MobiDB-lite"/>
    </source>
</evidence>
<feature type="compositionally biased region" description="Low complexity" evidence="1">
    <location>
        <begin position="7"/>
        <end position="17"/>
    </location>
</feature>
<dbReference type="EMBL" id="CP058607">
    <property type="protein sequence ID" value="QLG72502.1"/>
    <property type="molecule type" value="Genomic_DNA"/>
</dbReference>
<sequence>MGRPLKGKSGAKSLKAALQRHQTHDQLAQQYRKKAENKLKKKSQPSTKVKKNQEMQKLMQSNFVPFEKNQTLLLIGEGDMSYAKSIIEEGYVVPENLIVTSYDNSISELELKYPHSFHENYHYLLGQNVKLFFKIDAKNLTKSFKLSKKTPWNKVLGPTWKNKILQNILFNFPHTGKGIKDQDRNVADHQELVLGYLRSCKELFELVNKPIMTNLSNYNQGYDIKESQNNQEITSEGYGKFLLTVFTGEPYDSWMIKTLAKSIGLCVQRSGKFHWDLYPSYQHRRTNSEQDTTKPAKERDARVYVFEKFERKKKKNQASDEDD</sequence>
<proteinExistence type="predicted"/>
<dbReference type="KEGG" id="zmk:HG535_0D02100"/>
<accession>A0A7H9B431</accession>
<dbReference type="Pfam" id="PF10354">
    <property type="entry name" value="BMT5-like"/>
    <property type="match status" value="1"/>
</dbReference>
<evidence type="ECO:0000313" key="3">
    <source>
        <dbReference type="EMBL" id="QLG72502.1"/>
    </source>
</evidence>
<dbReference type="RefSeq" id="XP_037144230.1">
    <property type="nucleotide sequence ID" value="XM_037288335.1"/>
</dbReference>